<comment type="caution">
    <text evidence="7">The sequence shown here is derived from an EMBL/GenBank/DDBJ whole genome shotgun (WGS) entry which is preliminary data.</text>
</comment>
<dbReference type="STRING" id="913325.N799_08545"/>
<dbReference type="InterPro" id="IPR000064">
    <property type="entry name" value="NLP_P60_dom"/>
</dbReference>
<dbReference type="InterPro" id="IPR039439">
    <property type="entry name" value="SH3b1_dom"/>
</dbReference>
<dbReference type="SUPFAM" id="SSF54001">
    <property type="entry name" value="Cysteine proteinases"/>
    <property type="match status" value="1"/>
</dbReference>
<evidence type="ECO:0000259" key="6">
    <source>
        <dbReference type="PROSITE" id="PS51935"/>
    </source>
</evidence>
<dbReference type="GO" id="GO:0008234">
    <property type="term" value="F:cysteine-type peptidase activity"/>
    <property type="evidence" value="ECO:0007669"/>
    <property type="project" value="UniProtKB-KW"/>
</dbReference>
<keyword evidence="5" id="KW-0732">Signal</keyword>
<protein>
    <recommendedName>
        <fullName evidence="6">NlpC/P60 domain-containing protein</fullName>
    </recommendedName>
</protein>
<evidence type="ECO:0000256" key="2">
    <source>
        <dbReference type="ARBA" id="ARBA00022670"/>
    </source>
</evidence>
<dbReference type="OrthoDB" id="9808890at2"/>
<evidence type="ECO:0000256" key="1">
    <source>
        <dbReference type="ARBA" id="ARBA00007074"/>
    </source>
</evidence>
<sequence length="471" mass="51185">MRLTRFAACLAVALLLGGPATARETAPPSVPAHGVVGVQPQHLDPAFWVGRMEQADRVLMTPAAIDTRNARLWQLDASMHDLRALPATLDAATVRGWIEDLSQRPTGERWDVDGNPVPAATLDAMVANLALDAVPTSQPTRHGLVVHRAALRTFPTAQRMFSRQGETDIDRLQESALFPGTPVVIAHESGDGDWLFVVSPRYAAWIEKKHVAEGSAEQVSGYVDAAAYRVVTGATEHTVFTREEPRVSQLQLDMGVRVPLADLPPDQPVNGQHPYTAHILKLPVRNDDGSLAFAPALLQRIADSQPGYLPLTRANLVTQAFKFLGERYGWGHSYNARDCSGFVSEIYRSMGVQVPRNTSAQAVSPALSHVTFGKDDDRATRMAAVARLQVGDLVYIPGHVMMVIGRVDGAPYVIHDTNGGSVLGADGELRSMALNGVSVTPLLPMMFNRNESYVDRMTSIVRPHGTLDLPR</sequence>
<dbReference type="EMBL" id="AVPT01000023">
    <property type="protein sequence ID" value="KGM54797.1"/>
    <property type="molecule type" value="Genomic_DNA"/>
</dbReference>
<feature type="chain" id="PRO_5001961978" description="NlpC/P60 domain-containing protein" evidence="5">
    <location>
        <begin position="23"/>
        <end position="471"/>
    </location>
</feature>
<dbReference type="GO" id="GO:0006508">
    <property type="term" value="P:proteolysis"/>
    <property type="evidence" value="ECO:0007669"/>
    <property type="project" value="UniProtKB-KW"/>
</dbReference>
<feature type="domain" description="NlpC/P60" evidence="6">
    <location>
        <begin position="310"/>
        <end position="454"/>
    </location>
</feature>
<keyword evidence="4" id="KW-0788">Thiol protease</keyword>
<accession>A0A0A0F076</accession>
<comment type="similarity">
    <text evidence="1">Belongs to the peptidase C40 family.</text>
</comment>
<proteinExistence type="inferred from homology"/>
<dbReference type="Pfam" id="PF12913">
    <property type="entry name" value="SH3_6"/>
    <property type="match status" value="1"/>
</dbReference>
<dbReference type="AlphaFoldDB" id="A0A0A0F076"/>
<evidence type="ECO:0000313" key="8">
    <source>
        <dbReference type="Proteomes" id="UP000029989"/>
    </source>
</evidence>
<dbReference type="Proteomes" id="UP000029989">
    <property type="component" value="Unassembled WGS sequence"/>
</dbReference>
<dbReference type="RefSeq" id="WP_036212158.1">
    <property type="nucleotide sequence ID" value="NZ_AVPT01000023.1"/>
</dbReference>
<evidence type="ECO:0000256" key="5">
    <source>
        <dbReference type="SAM" id="SignalP"/>
    </source>
</evidence>
<keyword evidence="3" id="KW-0378">Hydrolase</keyword>
<evidence type="ECO:0000256" key="3">
    <source>
        <dbReference type="ARBA" id="ARBA00022801"/>
    </source>
</evidence>
<evidence type="ECO:0000256" key="4">
    <source>
        <dbReference type="ARBA" id="ARBA00022807"/>
    </source>
</evidence>
<dbReference type="Pfam" id="PF00877">
    <property type="entry name" value="NLPC_P60"/>
    <property type="match status" value="1"/>
</dbReference>
<dbReference type="PROSITE" id="PS51935">
    <property type="entry name" value="NLPC_P60"/>
    <property type="match status" value="1"/>
</dbReference>
<evidence type="ECO:0000313" key="7">
    <source>
        <dbReference type="EMBL" id="KGM54797.1"/>
    </source>
</evidence>
<feature type="signal peptide" evidence="5">
    <location>
        <begin position="1"/>
        <end position="22"/>
    </location>
</feature>
<keyword evidence="2" id="KW-0645">Protease</keyword>
<dbReference type="InterPro" id="IPR038765">
    <property type="entry name" value="Papain-like_cys_pep_sf"/>
</dbReference>
<name>A0A0A0F076_9GAMM</name>
<reference evidence="7 8" key="1">
    <citation type="journal article" date="2015" name="Stand. Genomic Sci.">
        <title>Genomic information of the arsenic-resistant bacterium Lysobacter arseniciresistens type strain ZS79(T) and comparison of Lysobacter draft genomes.</title>
        <authorList>
            <person name="Liu L."/>
            <person name="Zhang S."/>
            <person name="Luo M."/>
            <person name="Wang G."/>
        </authorList>
    </citation>
    <scope>NUCLEOTIDE SEQUENCE [LARGE SCALE GENOMIC DNA]</scope>
    <source>
        <strain evidence="7 8">ZS79</strain>
    </source>
</reference>
<gene>
    <name evidence="7" type="ORF">N799_08545</name>
</gene>
<organism evidence="7 8">
    <name type="scientific">Lysobacter arseniciresistens ZS79</name>
    <dbReference type="NCBI Taxonomy" id="913325"/>
    <lineage>
        <taxon>Bacteria</taxon>
        <taxon>Pseudomonadati</taxon>
        <taxon>Pseudomonadota</taxon>
        <taxon>Gammaproteobacteria</taxon>
        <taxon>Lysobacterales</taxon>
        <taxon>Lysobacteraceae</taxon>
        <taxon>Novilysobacter</taxon>
    </lineage>
</organism>
<dbReference type="eggNOG" id="COG0791">
    <property type="taxonomic scope" value="Bacteria"/>
</dbReference>
<keyword evidence="8" id="KW-1185">Reference proteome</keyword>
<dbReference type="Gene3D" id="3.90.1720.10">
    <property type="entry name" value="endopeptidase domain like (from Nostoc punctiforme)"/>
    <property type="match status" value="1"/>
</dbReference>